<dbReference type="AlphaFoldDB" id="A0AA92U039"/>
<comment type="caution">
    <text evidence="2">The sequence shown here is derived from an EMBL/GenBank/DDBJ whole genome shotgun (WGS) entry which is preliminary data.</text>
</comment>
<evidence type="ECO:0000256" key="1">
    <source>
        <dbReference type="SAM" id="MobiDB-lite"/>
    </source>
</evidence>
<dbReference type="Proteomes" id="UP000283785">
    <property type="component" value="Unassembled WGS sequence"/>
</dbReference>
<dbReference type="EMBL" id="QSAG01000001">
    <property type="protein sequence ID" value="RGW45051.1"/>
    <property type="molecule type" value="Genomic_DNA"/>
</dbReference>
<feature type="compositionally biased region" description="Polar residues" evidence="1">
    <location>
        <begin position="175"/>
        <end position="196"/>
    </location>
</feature>
<proteinExistence type="predicted"/>
<organism evidence="2 3">
    <name type="scientific">Segatella copri</name>
    <dbReference type="NCBI Taxonomy" id="165179"/>
    <lineage>
        <taxon>Bacteria</taxon>
        <taxon>Pseudomonadati</taxon>
        <taxon>Bacteroidota</taxon>
        <taxon>Bacteroidia</taxon>
        <taxon>Bacteroidales</taxon>
        <taxon>Prevotellaceae</taxon>
        <taxon>Segatella</taxon>
    </lineage>
</organism>
<name>A0AA92U039_9BACT</name>
<reference evidence="2 3" key="1">
    <citation type="submission" date="2018-08" db="EMBL/GenBank/DDBJ databases">
        <title>A genome reference for cultivated species of the human gut microbiota.</title>
        <authorList>
            <person name="Zou Y."/>
            <person name="Xue W."/>
            <person name="Luo G."/>
        </authorList>
    </citation>
    <scope>NUCLEOTIDE SEQUENCE [LARGE SCALE GENOMIC DNA]</scope>
    <source>
        <strain evidence="2 3">AF12-50</strain>
    </source>
</reference>
<sequence length="196" mass="22718">MLKKENIKMILESVRIDWDKCDEKDIAFAILCDALEDKTLAYRLAYRKSEKDAAKFYETPRFKKLLDVLEPFGIGNVNNNAITKEENKNELLKMLDKIDQALSDGNLEPKDALKMQTDIRVKLNDKFEMEESQKQKRIIVVPSKHDIVCPTTNRECNYWASKKACCRHYGLIDPQENNDSQNSNDVEPSLNDNNDE</sequence>
<accession>A0AA92U039</accession>
<protein>
    <submittedName>
        <fullName evidence="2">Uncharacterized protein</fullName>
    </submittedName>
</protein>
<gene>
    <name evidence="2" type="ORF">DWV76_00600</name>
</gene>
<evidence type="ECO:0000313" key="3">
    <source>
        <dbReference type="Proteomes" id="UP000283785"/>
    </source>
</evidence>
<feature type="region of interest" description="Disordered" evidence="1">
    <location>
        <begin position="173"/>
        <end position="196"/>
    </location>
</feature>
<evidence type="ECO:0000313" key="2">
    <source>
        <dbReference type="EMBL" id="RGW45051.1"/>
    </source>
</evidence>